<sequence length="389" mass="41993">MSDLLINALHRAEGETPINGARRPGAAPAVVPVEDSDTTSATTPPVAHDGLATGSPSANAKKIRAMRETIELRTATAGYHRELAVLQRDRSRLDVLSANEERLERRAARRVRGLGRRHDVATAVATARLDGRERRAERQLARADAADQVWQRRALARRRRLLDPTSRLASLQRTHVGVSLVLMAVAIAGIAWTSMGVHDALVGPDGTPLAYIVEPLFSMPLLVIMTLHARAAQWGRTFPAPENRTRIRLLEAFLLLATMTINAAPVLPVLGTWRNVTTLLAHLAPPVLIVVAIVLQPLAAAFLATILEEAHVDVADAGSHRLAADTVDTLTLVTKVRAAIASGELELWAETGLPSVEAIRRYFGCEKRRAQGVHDALKLLAGNDSADPG</sequence>
<evidence type="ECO:0000313" key="3">
    <source>
        <dbReference type="EMBL" id="GEL27053.1"/>
    </source>
</evidence>
<evidence type="ECO:0000313" key="4">
    <source>
        <dbReference type="Proteomes" id="UP000321685"/>
    </source>
</evidence>
<keyword evidence="2" id="KW-1133">Transmembrane helix</keyword>
<keyword evidence="4" id="KW-1185">Reference proteome</keyword>
<protein>
    <submittedName>
        <fullName evidence="3">Uncharacterized protein</fullName>
    </submittedName>
</protein>
<proteinExistence type="predicted"/>
<feature type="transmembrane region" description="Helical" evidence="2">
    <location>
        <begin position="209"/>
        <end position="229"/>
    </location>
</feature>
<gene>
    <name evidence="3" type="ORF">PSU4_60070</name>
</gene>
<keyword evidence="2" id="KW-0472">Membrane</keyword>
<dbReference type="RefSeq" id="WP_147116016.1">
    <property type="nucleotide sequence ID" value="NZ_BJVJ01000140.1"/>
</dbReference>
<organism evidence="3 4">
    <name type="scientific">Pseudonocardia sulfidoxydans NBRC 16205</name>
    <dbReference type="NCBI Taxonomy" id="1223511"/>
    <lineage>
        <taxon>Bacteria</taxon>
        <taxon>Bacillati</taxon>
        <taxon>Actinomycetota</taxon>
        <taxon>Actinomycetes</taxon>
        <taxon>Pseudonocardiales</taxon>
        <taxon>Pseudonocardiaceae</taxon>
        <taxon>Pseudonocardia</taxon>
    </lineage>
</organism>
<dbReference type="EMBL" id="BJVJ01000140">
    <property type="protein sequence ID" value="GEL27053.1"/>
    <property type="molecule type" value="Genomic_DNA"/>
</dbReference>
<feature type="transmembrane region" description="Helical" evidence="2">
    <location>
        <begin position="249"/>
        <end position="267"/>
    </location>
</feature>
<dbReference type="Proteomes" id="UP000321685">
    <property type="component" value="Unassembled WGS sequence"/>
</dbReference>
<accession>A0A511DS66</accession>
<keyword evidence="2" id="KW-0812">Transmembrane</keyword>
<feature type="transmembrane region" description="Helical" evidence="2">
    <location>
        <begin position="176"/>
        <end position="197"/>
    </location>
</feature>
<feature type="region of interest" description="Disordered" evidence="1">
    <location>
        <begin position="15"/>
        <end position="56"/>
    </location>
</feature>
<dbReference type="AlphaFoldDB" id="A0A511DS66"/>
<feature type="compositionally biased region" description="Low complexity" evidence="1">
    <location>
        <begin position="20"/>
        <end position="33"/>
    </location>
</feature>
<name>A0A511DS66_9PSEU</name>
<evidence type="ECO:0000256" key="2">
    <source>
        <dbReference type="SAM" id="Phobius"/>
    </source>
</evidence>
<feature type="transmembrane region" description="Helical" evidence="2">
    <location>
        <begin position="287"/>
        <end position="307"/>
    </location>
</feature>
<dbReference type="OrthoDB" id="3673454at2"/>
<evidence type="ECO:0000256" key="1">
    <source>
        <dbReference type="SAM" id="MobiDB-lite"/>
    </source>
</evidence>
<reference evidence="3 4" key="1">
    <citation type="submission" date="2019-07" db="EMBL/GenBank/DDBJ databases">
        <title>Whole genome shotgun sequence of Pseudonocardia sulfidoxydans NBRC 16205.</title>
        <authorList>
            <person name="Hosoyama A."/>
            <person name="Uohara A."/>
            <person name="Ohji S."/>
            <person name="Ichikawa N."/>
        </authorList>
    </citation>
    <scope>NUCLEOTIDE SEQUENCE [LARGE SCALE GENOMIC DNA]</scope>
    <source>
        <strain evidence="3 4">NBRC 16205</strain>
    </source>
</reference>
<comment type="caution">
    <text evidence="3">The sequence shown here is derived from an EMBL/GenBank/DDBJ whole genome shotgun (WGS) entry which is preliminary data.</text>
</comment>